<keyword evidence="2" id="KW-1185">Reference proteome</keyword>
<evidence type="ECO:0008006" key="3">
    <source>
        <dbReference type="Google" id="ProtNLM"/>
    </source>
</evidence>
<dbReference type="EMBL" id="JASNQZ010000002">
    <property type="protein sequence ID" value="KAL0959518.1"/>
    <property type="molecule type" value="Genomic_DNA"/>
</dbReference>
<proteinExistence type="predicted"/>
<gene>
    <name evidence="1" type="ORF">HGRIS_011232</name>
</gene>
<comment type="caution">
    <text evidence="1">The sequence shown here is derived from an EMBL/GenBank/DDBJ whole genome shotgun (WGS) entry which is preliminary data.</text>
</comment>
<reference evidence="2" key="1">
    <citation type="submission" date="2024-06" db="EMBL/GenBank/DDBJ databases">
        <title>Multi-omics analyses provide insights into the biosynthesis of the anticancer antibiotic pleurotin in Hohenbuehelia grisea.</title>
        <authorList>
            <person name="Weaver J.A."/>
            <person name="Alberti F."/>
        </authorList>
    </citation>
    <scope>NUCLEOTIDE SEQUENCE [LARGE SCALE GENOMIC DNA]</scope>
    <source>
        <strain evidence="2">T-177</strain>
    </source>
</reference>
<dbReference type="Proteomes" id="UP001556367">
    <property type="component" value="Unassembled WGS sequence"/>
</dbReference>
<organism evidence="1 2">
    <name type="scientific">Hohenbuehelia grisea</name>
    <dbReference type="NCBI Taxonomy" id="104357"/>
    <lineage>
        <taxon>Eukaryota</taxon>
        <taxon>Fungi</taxon>
        <taxon>Dikarya</taxon>
        <taxon>Basidiomycota</taxon>
        <taxon>Agaricomycotina</taxon>
        <taxon>Agaricomycetes</taxon>
        <taxon>Agaricomycetidae</taxon>
        <taxon>Agaricales</taxon>
        <taxon>Pleurotineae</taxon>
        <taxon>Pleurotaceae</taxon>
        <taxon>Hohenbuehelia</taxon>
    </lineage>
</organism>
<protein>
    <recommendedName>
        <fullName evidence="3">C2H2-type domain-containing protein</fullName>
    </recommendedName>
</protein>
<sequence>MCITCEDAWRPSLVEGHLAINKHKIKLTDADEEYIQSLVTTGYLCSDTEEVPSPDNIPEPIEGLAVHSSQFCCRIDGCRSGALSSSAFATPYHEHTLEEQDHVAAKDAVTDGLLQKFFSVGKNIYFEVQVPPPPLLTAADVYFAKIRPTLCKTTVLAPASHDLDRPLLLRTMGWDDHLARWTGDRGSVKRLLSLPVLPRRPKTGIDPYAEVMPLCVSYIMDTGLWIKNTVYASRKALQEWLITHGGLHFSVHGVYKTIEETRFLAQLVVAALRMMSPN</sequence>
<evidence type="ECO:0000313" key="1">
    <source>
        <dbReference type="EMBL" id="KAL0959518.1"/>
    </source>
</evidence>
<accession>A0ABR3JWM0</accession>
<name>A0ABR3JWM0_9AGAR</name>
<evidence type="ECO:0000313" key="2">
    <source>
        <dbReference type="Proteomes" id="UP001556367"/>
    </source>
</evidence>